<reference evidence="2 3" key="1">
    <citation type="submission" date="2014-03" db="EMBL/GenBank/DDBJ databases">
        <title>Genomics of Bifidobacteria.</title>
        <authorList>
            <person name="Ventura M."/>
            <person name="Milani C."/>
            <person name="Lugli G.A."/>
        </authorList>
    </citation>
    <scope>NUCLEOTIDE SEQUENCE [LARGE SCALE GENOMIC DNA]</scope>
    <source>
        <strain evidence="2 3">LMG 11341</strain>
    </source>
</reference>
<dbReference type="AlphaFoldDB" id="A0A087BHA1"/>
<organism evidence="2 3">
    <name type="scientific">Bifidobacterium merycicum</name>
    <dbReference type="NCBI Taxonomy" id="78345"/>
    <lineage>
        <taxon>Bacteria</taxon>
        <taxon>Bacillati</taxon>
        <taxon>Actinomycetota</taxon>
        <taxon>Actinomycetes</taxon>
        <taxon>Bifidobacteriales</taxon>
        <taxon>Bifidobacteriaceae</taxon>
        <taxon>Bifidobacterium</taxon>
    </lineage>
</organism>
<dbReference type="RefSeq" id="WP_033523768.1">
    <property type="nucleotide sequence ID" value="NZ_JGZC01000006.1"/>
</dbReference>
<dbReference type="EMBL" id="JGZC01000006">
    <property type="protein sequence ID" value="KFI70401.1"/>
    <property type="molecule type" value="Genomic_DNA"/>
</dbReference>
<dbReference type="Gene3D" id="3.30.1330.70">
    <property type="entry name" value="Holliday junction resolvase RusA"/>
    <property type="match status" value="1"/>
</dbReference>
<dbReference type="InterPro" id="IPR036614">
    <property type="entry name" value="RusA-like_sf"/>
</dbReference>
<dbReference type="STRING" id="78345.BMERY_0895"/>
<sequence length="132" mass="14950">MSAQTISIRIPRNEWWSQNRRGGWRVKHLHTRTVRRRALLAACDAVNRGALDRPTRWPVRVIAVIHPLTHGRFDPENAAPMVKAIIDALTQAGIWPDDDGTHITGPDYRPGDPSEEPGWYRIDIEITEGEAS</sequence>
<name>A0A087BHA1_9BIFI</name>
<evidence type="ECO:0000313" key="2">
    <source>
        <dbReference type="EMBL" id="KFI70401.1"/>
    </source>
</evidence>
<proteinExistence type="predicted"/>
<protein>
    <submittedName>
        <fullName evidence="2">Gp53 family protein</fullName>
    </submittedName>
</protein>
<dbReference type="GO" id="GO:0006281">
    <property type="term" value="P:DNA repair"/>
    <property type="evidence" value="ECO:0007669"/>
    <property type="project" value="InterPro"/>
</dbReference>
<accession>A0A087BHA1</accession>
<evidence type="ECO:0000256" key="1">
    <source>
        <dbReference type="SAM" id="MobiDB-lite"/>
    </source>
</evidence>
<dbReference type="SUPFAM" id="SSF103084">
    <property type="entry name" value="Holliday junction resolvase RusA"/>
    <property type="match status" value="1"/>
</dbReference>
<dbReference type="GO" id="GO:0006310">
    <property type="term" value="P:DNA recombination"/>
    <property type="evidence" value="ECO:0007669"/>
    <property type="project" value="InterPro"/>
</dbReference>
<dbReference type="eggNOG" id="ENOG5032NZ4">
    <property type="taxonomic scope" value="Bacteria"/>
</dbReference>
<dbReference type="Proteomes" id="UP000029060">
    <property type="component" value="Unassembled WGS sequence"/>
</dbReference>
<keyword evidence="3" id="KW-1185">Reference proteome</keyword>
<comment type="caution">
    <text evidence="2">The sequence shown here is derived from an EMBL/GenBank/DDBJ whole genome shotgun (WGS) entry which is preliminary data.</text>
</comment>
<dbReference type="GO" id="GO:0000287">
    <property type="term" value="F:magnesium ion binding"/>
    <property type="evidence" value="ECO:0007669"/>
    <property type="project" value="InterPro"/>
</dbReference>
<dbReference type="OrthoDB" id="3237255at2"/>
<gene>
    <name evidence="2" type="ORF">BMERY_0895</name>
</gene>
<feature type="region of interest" description="Disordered" evidence="1">
    <location>
        <begin position="96"/>
        <end position="117"/>
    </location>
</feature>
<evidence type="ECO:0000313" key="3">
    <source>
        <dbReference type="Proteomes" id="UP000029060"/>
    </source>
</evidence>